<evidence type="ECO:0000259" key="1">
    <source>
        <dbReference type="Pfam" id="PF11202"/>
    </source>
</evidence>
<dbReference type="OrthoDB" id="1663315at2"/>
<name>A0A098EHG0_9BACL</name>
<dbReference type="GO" id="GO:0006508">
    <property type="term" value="P:proteolysis"/>
    <property type="evidence" value="ECO:0007669"/>
    <property type="project" value="UniProtKB-KW"/>
</dbReference>
<protein>
    <submittedName>
        <fullName evidence="3">Cysteine protease StiP</fullName>
    </submittedName>
</protein>
<dbReference type="InterPro" id="IPR011215">
    <property type="entry name" value="StiP_N"/>
</dbReference>
<evidence type="ECO:0000313" key="4">
    <source>
        <dbReference type="Proteomes" id="UP000043699"/>
    </source>
</evidence>
<reference evidence="3 4" key="1">
    <citation type="submission" date="2014-09" db="EMBL/GenBank/DDBJ databases">
        <authorList>
            <person name="Urmite Genomes Urmite Genomes"/>
        </authorList>
    </citation>
    <scope>NUCLEOTIDE SEQUENCE [LARGE SCALE GENOMIC DNA]</scope>
    <source>
        <strain evidence="3 4">ES2</strain>
    </source>
</reference>
<dbReference type="STRING" id="1499687.BN1080_00617"/>
<evidence type="ECO:0000259" key="2">
    <source>
        <dbReference type="Pfam" id="PF15608"/>
    </source>
</evidence>
<keyword evidence="4" id="KW-1185">Reference proteome</keyword>
<feature type="domain" description="Cysteine protease StiP N-terminal" evidence="1">
    <location>
        <begin position="10"/>
        <end position="258"/>
    </location>
</feature>
<dbReference type="InterPro" id="IPR048336">
    <property type="entry name" value="StiP-like"/>
</dbReference>
<proteinExistence type="predicted"/>
<accession>A0A098EHG0</accession>
<dbReference type="InterPro" id="IPR028157">
    <property type="entry name" value="PELOTA_dom"/>
</dbReference>
<dbReference type="Pfam" id="PF15608">
    <property type="entry name" value="PELOTA_1"/>
    <property type="match status" value="1"/>
</dbReference>
<dbReference type="Pfam" id="PF11202">
    <property type="entry name" value="StiP"/>
    <property type="match status" value="1"/>
</dbReference>
<sequence>MIATGLVRTSYPKEDITFLLKDVTADFEESTLEERENAVRSGAHYAERLPMEYQPSQEYTELYHATVETTKERLSHLVGVVSRRILLNAQTEDVVLVSLARAGSPVGILIRRYAEQILGLNWPHYSVSILRDKGIDEKAIETIQAAHPGSRIQFIDGWTGKGAIQKELTKSVDSLNSRKGWNLQDDMAVLADPGACAVLFGTREDFLIPSACLNSTVSGLVSRTILNERYIGEDDFHGAKFYEELLAEDLSNNFVDEVTACFLETAEAVEKEVSSTPVTAERTWQGMKEVEEIGAKMYSETDYHLIKPGVGETTRVLLRRSPWKVLVNDLEHPDVQHLLILAKEKNVPVEVVPELFYRSIGLIKSGKEI</sequence>
<keyword evidence="3" id="KW-0645">Protease</keyword>
<keyword evidence="3" id="KW-0378">Hydrolase</keyword>
<dbReference type="AlphaFoldDB" id="A0A098EHG0"/>
<dbReference type="GO" id="GO:0008233">
    <property type="term" value="F:peptidase activity"/>
    <property type="evidence" value="ECO:0007669"/>
    <property type="project" value="UniProtKB-KW"/>
</dbReference>
<dbReference type="EMBL" id="CCXS01000001">
    <property type="protein sequence ID" value="CEG21703.1"/>
    <property type="molecule type" value="Genomic_DNA"/>
</dbReference>
<feature type="domain" description="PELOTA RNA-binding" evidence="2">
    <location>
        <begin position="284"/>
        <end position="365"/>
    </location>
</feature>
<dbReference type="Proteomes" id="UP000043699">
    <property type="component" value="Unassembled WGS sequence"/>
</dbReference>
<dbReference type="PIRSF" id="PIRSF020979">
    <property type="entry name" value="UCP020979"/>
    <property type="match status" value="1"/>
</dbReference>
<organism evidence="3 4">
    <name type="scientific">Planococcus massiliensis</name>
    <dbReference type="NCBI Taxonomy" id="1499687"/>
    <lineage>
        <taxon>Bacteria</taxon>
        <taxon>Bacillati</taxon>
        <taxon>Bacillota</taxon>
        <taxon>Bacilli</taxon>
        <taxon>Bacillales</taxon>
        <taxon>Caryophanaceae</taxon>
        <taxon>Planococcus</taxon>
    </lineage>
</organism>
<dbReference type="RefSeq" id="WP_052650409.1">
    <property type="nucleotide sequence ID" value="NZ_CCXS01000001.1"/>
</dbReference>
<gene>
    <name evidence="3" type="primary">stiP</name>
    <name evidence="3" type="ORF">BN1080_00617</name>
</gene>
<evidence type="ECO:0000313" key="3">
    <source>
        <dbReference type="EMBL" id="CEG21703.1"/>
    </source>
</evidence>